<gene>
    <name evidence="2" type="ORF">AAFF_G00106140</name>
</gene>
<sequence length="119" mass="12766">MELDACRYVLRRAHAVASEEELMWNIASDSPSFTGRDADTGARSLRLTGLPSGGETAESRLPAARRTCACLSHSALRAGIRIILKANLAFEPLKGLQSGLDALEMRRSCVCGALSFNSV</sequence>
<dbReference type="Proteomes" id="UP001221898">
    <property type="component" value="Unassembled WGS sequence"/>
</dbReference>
<dbReference type="EMBL" id="JAINUG010000017">
    <property type="protein sequence ID" value="KAJ8413032.1"/>
    <property type="molecule type" value="Genomic_DNA"/>
</dbReference>
<organism evidence="2 3">
    <name type="scientific">Aldrovandia affinis</name>
    <dbReference type="NCBI Taxonomy" id="143900"/>
    <lineage>
        <taxon>Eukaryota</taxon>
        <taxon>Metazoa</taxon>
        <taxon>Chordata</taxon>
        <taxon>Craniata</taxon>
        <taxon>Vertebrata</taxon>
        <taxon>Euteleostomi</taxon>
        <taxon>Actinopterygii</taxon>
        <taxon>Neopterygii</taxon>
        <taxon>Teleostei</taxon>
        <taxon>Notacanthiformes</taxon>
        <taxon>Halosauridae</taxon>
        <taxon>Aldrovandia</taxon>
    </lineage>
</organism>
<accession>A0AAD7T3B8</accession>
<name>A0AAD7T3B8_9TELE</name>
<reference evidence="2" key="1">
    <citation type="journal article" date="2023" name="Science">
        <title>Genome structures resolve the early diversification of teleost fishes.</title>
        <authorList>
            <person name="Parey E."/>
            <person name="Louis A."/>
            <person name="Montfort J."/>
            <person name="Bouchez O."/>
            <person name="Roques C."/>
            <person name="Iampietro C."/>
            <person name="Lluch J."/>
            <person name="Castinel A."/>
            <person name="Donnadieu C."/>
            <person name="Desvignes T."/>
            <person name="Floi Bucao C."/>
            <person name="Jouanno E."/>
            <person name="Wen M."/>
            <person name="Mejri S."/>
            <person name="Dirks R."/>
            <person name="Jansen H."/>
            <person name="Henkel C."/>
            <person name="Chen W.J."/>
            <person name="Zahm M."/>
            <person name="Cabau C."/>
            <person name="Klopp C."/>
            <person name="Thompson A.W."/>
            <person name="Robinson-Rechavi M."/>
            <person name="Braasch I."/>
            <person name="Lecointre G."/>
            <person name="Bobe J."/>
            <person name="Postlethwait J.H."/>
            <person name="Berthelot C."/>
            <person name="Roest Crollius H."/>
            <person name="Guiguen Y."/>
        </authorList>
    </citation>
    <scope>NUCLEOTIDE SEQUENCE</scope>
    <source>
        <strain evidence="2">NC1722</strain>
    </source>
</reference>
<keyword evidence="3" id="KW-1185">Reference proteome</keyword>
<feature type="region of interest" description="Disordered" evidence="1">
    <location>
        <begin position="34"/>
        <end position="58"/>
    </location>
</feature>
<protein>
    <submittedName>
        <fullName evidence="2">Uncharacterized protein</fullName>
    </submittedName>
</protein>
<proteinExistence type="predicted"/>
<evidence type="ECO:0000313" key="3">
    <source>
        <dbReference type="Proteomes" id="UP001221898"/>
    </source>
</evidence>
<evidence type="ECO:0000256" key="1">
    <source>
        <dbReference type="SAM" id="MobiDB-lite"/>
    </source>
</evidence>
<evidence type="ECO:0000313" key="2">
    <source>
        <dbReference type="EMBL" id="KAJ8413032.1"/>
    </source>
</evidence>
<dbReference type="AlphaFoldDB" id="A0AAD7T3B8"/>
<comment type="caution">
    <text evidence="2">The sequence shown here is derived from an EMBL/GenBank/DDBJ whole genome shotgun (WGS) entry which is preliminary data.</text>
</comment>